<feature type="region of interest" description="Disordered" evidence="1">
    <location>
        <begin position="59"/>
        <end position="85"/>
    </location>
</feature>
<dbReference type="RefSeq" id="WP_406768450.1">
    <property type="nucleotide sequence ID" value="NZ_JBJHZZ010000001.1"/>
</dbReference>
<keyword evidence="4" id="KW-1185">Reference proteome</keyword>
<organism evidence="3 4">
    <name type="scientific">Candidatus Clostridium stratigraminis</name>
    <dbReference type="NCBI Taxonomy" id="3381661"/>
    <lineage>
        <taxon>Bacteria</taxon>
        <taxon>Bacillati</taxon>
        <taxon>Bacillota</taxon>
        <taxon>Clostridia</taxon>
        <taxon>Eubacteriales</taxon>
        <taxon>Clostridiaceae</taxon>
        <taxon>Clostridium</taxon>
    </lineage>
</organism>
<evidence type="ECO:0000313" key="3">
    <source>
        <dbReference type="EMBL" id="MFL0245997.1"/>
    </source>
</evidence>
<feature type="domain" description="Helix-turn-helix" evidence="2">
    <location>
        <begin position="4"/>
        <end position="53"/>
    </location>
</feature>
<protein>
    <submittedName>
        <fullName evidence="3">Helix-turn-helix domain-containing protein</fullName>
    </submittedName>
</protein>
<evidence type="ECO:0000259" key="2">
    <source>
        <dbReference type="Pfam" id="PF12728"/>
    </source>
</evidence>
<evidence type="ECO:0000313" key="4">
    <source>
        <dbReference type="Proteomes" id="UP001623591"/>
    </source>
</evidence>
<dbReference type="SUPFAM" id="SSF46955">
    <property type="entry name" value="Putative DNA-binding domain"/>
    <property type="match status" value="1"/>
</dbReference>
<dbReference type="InterPro" id="IPR009061">
    <property type="entry name" value="DNA-bd_dom_put_sf"/>
</dbReference>
<comment type="caution">
    <text evidence="3">The sequence shown here is derived from an EMBL/GenBank/DDBJ whole genome shotgun (WGS) entry which is preliminary data.</text>
</comment>
<dbReference type="InterPro" id="IPR010093">
    <property type="entry name" value="SinI_DNA-bd"/>
</dbReference>
<dbReference type="NCBIfam" id="TIGR01764">
    <property type="entry name" value="excise"/>
    <property type="match status" value="1"/>
</dbReference>
<dbReference type="InterPro" id="IPR041657">
    <property type="entry name" value="HTH_17"/>
</dbReference>
<reference evidence="3 4" key="1">
    <citation type="submission" date="2024-11" db="EMBL/GenBank/DDBJ databases">
        <authorList>
            <person name="Heng Y.C."/>
            <person name="Lim A.C.H."/>
            <person name="Lee J.K.Y."/>
            <person name="Kittelmann S."/>
        </authorList>
    </citation>
    <scope>NUCLEOTIDE SEQUENCE [LARGE SCALE GENOMIC DNA]</scope>
    <source>
        <strain evidence="3 4">WILCCON 0185</strain>
    </source>
</reference>
<name>A0ABW8T0N8_9CLOT</name>
<proteinExistence type="predicted"/>
<sequence>MDGLLKVKEVADILKVSQMTVIRRCRDGSLPFIQVGNLRRIREIDLEYYLLSQSRSTHKTQVPEPVYEGPPADECGFEDDEEARQNELTEQCEKLGEMIEAEKAKKASEVKAPTPPVRITDEPGTGLYPSGFSSLSALLDVYADEDAE</sequence>
<gene>
    <name evidence="3" type="ORF">ACJDUG_03275</name>
</gene>
<dbReference type="Proteomes" id="UP001623591">
    <property type="component" value="Unassembled WGS sequence"/>
</dbReference>
<evidence type="ECO:0000256" key="1">
    <source>
        <dbReference type="SAM" id="MobiDB-lite"/>
    </source>
</evidence>
<dbReference type="Pfam" id="PF12728">
    <property type="entry name" value="HTH_17"/>
    <property type="match status" value="1"/>
</dbReference>
<dbReference type="EMBL" id="JBJHZZ010000001">
    <property type="protein sequence ID" value="MFL0245997.1"/>
    <property type="molecule type" value="Genomic_DNA"/>
</dbReference>
<feature type="region of interest" description="Disordered" evidence="1">
    <location>
        <begin position="103"/>
        <end position="126"/>
    </location>
</feature>
<accession>A0ABW8T0N8</accession>